<dbReference type="OMA" id="NYFYKAY"/>
<keyword evidence="9 10" id="KW-0275">Fatty acid biosynthesis</keyword>
<keyword evidence="3 10" id="KW-0808">Transferase</keyword>
<comment type="catalytic activity">
    <reaction evidence="10">
        <text>a very-long-chain acyl-CoA + malonyl-CoA + H(+) = a very-long-chain 3-oxoacyl-CoA + CO2 + CoA</text>
        <dbReference type="Rhea" id="RHEA:32727"/>
        <dbReference type="ChEBI" id="CHEBI:15378"/>
        <dbReference type="ChEBI" id="CHEBI:16526"/>
        <dbReference type="ChEBI" id="CHEBI:57287"/>
        <dbReference type="ChEBI" id="CHEBI:57384"/>
        <dbReference type="ChEBI" id="CHEBI:90725"/>
        <dbReference type="ChEBI" id="CHEBI:90736"/>
        <dbReference type="EC" id="2.3.1.199"/>
    </reaction>
</comment>
<dbReference type="Pfam" id="PF01151">
    <property type="entry name" value="ELO"/>
    <property type="match status" value="1"/>
</dbReference>
<evidence type="ECO:0000256" key="2">
    <source>
        <dbReference type="ARBA" id="ARBA00022516"/>
    </source>
</evidence>
<reference evidence="13" key="1">
    <citation type="journal article" date="2020" name="PLoS Negl. Trop. Dis.">
        <title>High-quality nuclear genome for Sarcoptes scabiei-A critical resource for a neglected parasite.</title>
        <authorList>
            <person name="Korhonen P.K."/>
            <person name="Gasser R.B."/>
            <person name="Ma G."/>
            <person name="Wang T."/>
            <person name="Stroehlein A.J."/>
            <person name="Young N.D."/>
            <person name="Ang C.S."/>
            <person name="Fernando D.D."/>
            <person name="Lu H.C."/>
            <person name="Taylor S."/>
            <person name="Reynolds S.L."/>
            <person name="Mofiz E."/>
            <person name="Najaraj S.H."/>
            <person name="Gowda H."/>
            <person name="Madugundu A."/>
            <person name="Renuse S."/>
            <person name="Holt D."/>
            <person name="Pandey A."/>
            <person name="Papenfuss A.T."/>
            <person name="Fischer K."/>
        </authorList>
    </citation>
    <scope>NUCLEOTIDE SEQUENCE [LARGE SCALE GENOMIC DNA]</scope>
</reference>
<dbReference type="GO" id="GO:0030148">
    <property type="term" value="P:sphingolipid biosynthetic process"/>
    <property type="evidence" value="ECO:0007669"/>
    <property type="project" value="TreeGrafter"/>
</dbReference>
<dbReference type="PANTHER" id="PTHR11157:SF17">
    <property type="entry name" value="ELONGATION OF VERY LONG CHAIN FATTY ACIDS PROTEIN 6"/>
    <property type="match status" value="1"/>
</dbReference>
<comment type="subcellular location">
    <subcellularLocation>
        <location evidence="1">Membrane</location>
        <topology evidence="1">Multi-pass membrane protein</topology>
    </subcellularLocation>
</comment>
<feature type="transmembrane region" description="Helical" evidence="10">
    <location>
        <begin position="273"/>
        <end position="295"/>
    </location>
</feature>
<dbReference type="GO" id="GO:0019367">
    <property type="term" value="P:fatty acid elongation, saturated fatty acid"/>
    <property type="evidence" value="ECO:0007669"/>
    <property type="project" value="TreeGrafter"/>
</dbReference>
<reference evidence="12" key="3">
    <citation type="submission" date="2022-06" db="UniProtKB">
        <authorList>
            <consortium name="EnsemblMetazoa"/>
        </authorList>
    </citation>
    <scope>IDENTIFICATION</scope>
</reference>
<dbReference type="AlphaFoldDB" id="A0A834R0Z9"/>
<keyword evidence="7 10" id="KW-0443">Lipid metabolism</keyword>
<keyword evidence="6 10" id="KW-1133">Transmembrane helix</keyword>
<feature type="transmembrane region" description="Helical" evidence="10">
    <location>
        <begin position="201"/>
        <end position="222"/>
    </location>
</feature>
<protein>
    <recommendedName>
        <fullName evidence="10">Elongation of very long chain fatty acids protein</fullName>
        <ecNumber evidence="10">2.3.1.199</ecNumber>
    </recommendedName>
    <alternativeName>
        <fullName evidence="10">Very-long-chain 3-oxoacyl-CoA synthase</fullName>
    </alternativeName>
</protein>
<dbReference type="Proteomes" id="UP000070412">
    <property type="component" value="Unassembled WGS sequence"/>
</dbReference>
<proteinExistence type="inferred from homology"/>
<dbReference type="EMBL" id="WVUK01000065">
    <property type="protein sequence ID" value="KAF7488994.1"/>
    <property type="molecule type" value="Genomic_DNA"/>
</dbReference>
<dbReference type="OrthoDB" id="6484726at2759"/>
<name>A0A834R0Z9_SARSC</name>
<keyword evidence="8 10" id="KW-0472">Membrane</keyword>
<dbReference type="GO" id="GO:0009922">
    <property type="term" value="F:fatty acid elongase activity"/>
    <property type="evidence" value="ECO:0007669"/>
    <property type="project" value="UniProtKB-EC"/>
</dbReference>
<evidence type="ECO:0000313" key="11">
    <source>
        <dbReference type="EMBL" id="KAF7488994.1"/>
    </source>
</evidence>
<organism evidence="11">
    <name type="scientific">Sarcoptes scabiei</name>
    <name type="common">Itch mite</name>
    <name type="synonym">Acarus scabiei</name>
    <dbReference type="NCBI Taxonomy" id="52283"/>
    <lineage>
        <taxon>Eukaryota</taxon>
        <taxon>Metazoa</taxon>
        <taxon>Ecdysozoa</taxon>
        <taxon>Arthropoda</taxon>
        <taxon>Chelicerata</taxon>
        <taxon>Arachnida</taxon>
        <taxon>Acari</taxon>
        <taxon>Acariformes</taxon>
        <taxon>Sarcoptiformes</taxon>
        <taxon>Astigmata</taxon>
        <taxon>Psoroptidia</taxon>
        <taxon>Sarcoptoidea</taxon>
        <taxon>Sarcoptidae</taxon>
        <taxon>Sarcoptinae</taxon>
        <taxon>Sarcoptes</taxon>
    </lineage>
</organism>
<dbReference type="EnsemblMetazoa" id="SSS_3084s_mrna">
    <property type="protein sequence ID" value="KAF7488994.1"/>
    <property type="gene ID" value="SSS_3084"/>
</dbReference>
<dbReference type="GO" id="GO:0034625">
    <property type="term" value="P:fatty acid elongation, monounsaturated fatty acid"/>
    <property type="evidence" value="ECO:0007669"/>
    <property type="project" value="TreeGrafter"/>
</dbReference>
<comment type="similarity">
    <text evidence="10">Belongs to the ELO family.</text>
</comment>
<evidence type="ECO:0000313" key="13">
    <source>
        <dbReference type="Proteomes" id="UP000070412"/>
    </source>
</evidence>
<keyword evidence="4 10" id="KW-0812">Transmembrane</keyword>
<keyword evidence="2 10" id="KW-0444">Lipid biosynthesis</keyword>
<feature type="transmembrane region" description="Helical" evidence="10">
    <location>
        <begin position="151"/>
        <end position="171"/>
    </location>
</feature>
<feature type="transmembrane region" description="Helical" evidence="10">
    <location>
        <begin position="102"/>
        <end position="119"/>
    </location>
</feature>
<dbReference type="GO" id="GO:0042761">
    <property type="term" value="P:very long-chain fatty acid biosynthetic process"/>
    <property type="evidence" value="ECO:0007669"/>
    <property type="project" value="TreeGrafter"/>
</dbReference>
<evidence type="ECO:0000256" key="4">
    <source>
        <dbReference type="ARBA" id="ARBA00022692"/>
    </source>
</evidence>
<dbReference type="EC" id="2.3.1.199" evidence="10"/>
<evidence type="ECO:0000256" key="9">
    <source>
        <dbReference type="ARBA" id="ARBA00023160"/>
    </source>
</evidence>
<accession>A0A834R0Z9</accession>
<feature type="transmembrane region" description="Helical" evidence="10">
    <location>
        <begin position="178"/>
        <end position="195"/>
    </location>
</feature>
<dbReference type="PANTHER" id="PTHR11157">
    <property type="entry name" value="FATTY ACID ACYL TRANSFERASE-RELATED"/>
    <property type="match status" value="1"/>
</dbReference>
<dbReference type="GO" id="GO:0034626">
    <property type="term" value="P:fatty acid elongation, polyunsaturated fatty acid"/>
    <property type="evidence" value="ECO:0007669"/>
    <property type="project" value="TreeGrafter"/>
</dbReference>
<evidence type="ECO:0000256" key="6">
    <source>
        <dbReference type="ARBA" id="ARBA00022989"/>
    </source>
</evidence>
<gene>
    <name evidence="11" type="ORF">SSS_3084</name>
</gene>
<keyword evidence="5 10" id="KW-0276">Fatty acid metabolism</keyword>
<dbReference type="InterPro" id="IPR002076">
    <property type="entry name" value="ELO_fam"/>
</dbReference>
<evidence type="ECO:0000256" key="10">
    <source>
        <dbReference type="RuleBase" id="RU361115"/>
    </source>
</evidence>
<evidence type="ECO:0000313" key="12">
    <source>
        <dbReference type="EnsemblMetazoa" id="KAF7488994.1"/>
    </source>
</evidence>
<sequence length="321" mass="38353">MKKLIVLEPVNLFGLNLPNKRFHDNYIVRPDLKWSNETSSFPGMEYSFPFEKFFLPIGKETQQFANDYWHYCFYISAIYLVTIFSLQYWMRSRESYNLRTPLFYWNILLSIFSILGTFRCAPEFFDIILNEGIAASFTKSSYYKDYRLTLWYLWFTVSKAFELIDTLFIVLRKTKLIPLHWVHHLLTLTFSWFVFPDVPATARWMVNMNFFVHSLMYTYYALKAVKIQIPKQVNITITILQVTQMFLGLYIHYQSLKLKLLGQPVDASYSVLFVGSLLYSIFAILFVQFFIRTYILTSRPMRILKEFSQLRRKNATDKKCH</sequence>
<evidence type="ECO:0000256" key="3">
    <source>
        <dbReference type="ARBA" id="ARBA00022679"/>
    </source>
</evidence>
<dbReference type="GO" id="GO:0005789">
    <property type="term" value="C:endoplasmic reticulum membrane"/>
    <property type="evidence" value="ECO:0007669"/>
    <property type="project" value="TreeGrafter"/>
</dbReference>
<feature type="transmembrane region" description="Helical" evidence="10">
    <location>
        <begin position="234"/>
        <end position="253"/>
    </location>
</feature>
<evidence type="ECO:0000256" key="8">
    <source>
        <dbReference type="ARBA" id="ARBA00023136"/>
    </source>
</evidence>
<evidence type="ECO:0000256" key="7">
    <source>
        <dbReference type="ARBA" id="ARBA00023098"/>
    </source>
</evidence>
<reference evidence="11" key="2">
    <citation type="submission" date="2020-01" db="EMBL/GenBank/DDBJ databases">
        <authorList>
            <person name="Korhonen P.K.K."/>
            <person name="Guangxu M.G."/>
            <person name="Wang T.W."/>
            <person name="Stroehlein A.J.S."/>
            <person name="Young N.D."/>
            <person name="Ang C.-S.A."/>
            <person name="Fernando D.W.F."/>
            <person name="Lu H.L."/>
            <person name="Taylor S.T."/>
            <person name="Ehtesham M.E.M."/>
            <person name="Najaraj S.H.N."/>
            <person name="Harsha G.H.G."/>
            <person name="Madugundu A.M."/>
            <person name="Renuse S.R."/>
            <person name="Holt D.H."/>
            <person name="Pandey A.P."/>
            <person name="Papenfuss A.P."/>
            <person name="Gasser R.B.G."/>
            <person name="Fischer K.F."/>
        </authorList>
    </citation>
    <scope>NUCLEOTIDE SEQUENCE</scope>
    <source>
        <strain evidence="11">SSS_KF_BRIS2020</strain>
    </source>
</reference>
<evidence type="ECO:0000256" key="5">
    <source>
        <dbReference type="ARBA" id="ARBA00022832"/>
    </source>
</evidence>
<feature type="transmembrane region" description="Helical" evidence="10">
    <location>
        <begin position="68"/>
        <end position="90"/>
    </location>
</feature>
<evidence type="ECO:0000256" key="1">
    <source>
        <dbReference type="ARBA" id="ARBA00004141"/>
    </source>
</evidence>
<keyword evidence="13" id="KW-1185">Reference proteome</keyword>